<dbReference type="InterPro" id="IPR005325">
    <property type="entry name" value="DUF308_memb"/>
</dbReference>
<feature type="transmembrane region" description="Helical" evidence="1">
    <location>
        <begin position="68"/>
        <end position="87"/>
    </location>
</feature>
<evidence type="ECO:0000313" key="3">
    <source>
        <dbReference type="Proteomes" id="UP000051412"/>
    </source>
</evidence>
<feature type="transmembrane region" description="Helical" evidence="1">
    <location>
        <begin position="151"/>
        <end position="171"/>
    </location>
</feature>
<dbReference type="PANTHER" id="PTHR34989">
    <property type="entry name" value="PROTEIN HDED"/>
    <property type="match status" value="1"/>
</dbReference>
<dbReference type="PATRIC" id="fig|1423782.4.peg.854"/>
<feature type="transmembrane region" description="Helical" evidence="1">
    <location>
        <begin position="124"/>
        <end position="145"/>
    </location>
</feature>
<protein>
    <submittedName>
        <fullName evidence="2">Membrane protein</fullName>
    </submittedName>
</protein>
<dbReference type="EMBL" id="AZGM01000125">
    <property type="protein sequence ID" value="KRM25421.1"/>
    <property type="molecule type" value="Genomic_DNA"/>
</dbReference>
<reference evidence="2 3" key="1">
    <citation type="journal article" date="2015" name="Genome Announc.">
        <title>Expanding the biotechnology potential of lactobacilli through comparative genomics of 213 strains and associated genera.</title>
        <authorList>
            <person name="Sun Z."/>
            <person name="Harris H.M."/>
            <person name="McCann A."/>
            <person name="Guo C."/>
            <person name="Argimon S."/>
            <person name="Zhang W."/>
            <person name="Yang X."/>
            <person name="Jeffery I.B."/>
            <person name="Cooney J.C."/>
            <person name="Kagawa T.F."/>
            <person name="Liu W."/>
            <person name="Song Y."/>
            <person name="Salvetti E."/>
            <person name="Wrobel A."/>
            <person name="Rasinkangas P."/>
            <person name="Parkhill J."/>
            <person name="Rea M.C."/>
            <person name="O'Sullivan O."/>
            <person name="Ritari J."/>
            <person name="Douillard F.P."/>
            <person name="Paul Ross R."/>
            <person name="Yang R."/>
            <person name="Briner A.E."/>
            <person name="Felis G.E."/>
            <person name="de Vos W.M."/>
            <person name="Barrangou R."/>
            <person name="Klaenhammer T.R."/>
            <person name="Caufield P.W."/>
            <person name="Cui Y."/>
            <person name="Zhang H."/>
            <person name="O'Toole P.W."/>
        </authorList>
    </citation>
    <scope>NUCLEOTIDE SEQUENCE [LARGE SCALE GENOMIC DNA]</scope>
    <source>
        <strain evidence="2 3">DSM 6035</strain>
    </source>
</reference>
<dbReference type="RefSeq" id="WP_047767073.1">
    <property type="nucleotide sequence ID" value="NZ_AZGM01000125.1"/>
</dbReference>
<dbReference type="STRING" id="1423782.FD32_GL000826"/>
<dbReference type="OrthoDB" id="2325981at2"/>
<organism evidence="2 3">
    <name type="scientific">Limosilactobacillus panis DSM 6035</name>
    <dbReference type="NCBI Taxonomy" id="1423782"/>
    <lineage>
        <taxon>Bacteria</taxon>
        <taxon>Bacillati</taxon>
        <taxon>Bacillota</taxon>
        <taxon>Bacilli</taxon>
        <taxon>Lactobacillales</taxon>
        <taxon>Lactobacillaceae</taxon>
        <taxon>Limosilactobacillus</taxon>
    </lineage>
</organism>
<keyword evidence="1" id="KW-1133">Transmembrane helix</keyword>
<feature type="transmembrane region" description="Helical" evidence="1">
    <location>
        <begin position="12"/>
        <end position="29"/>
    </location>
</feature>
<dbReference type="InterPro" id="IPR052712">
    <property type="entry name" value="Acid_resist_chaperone_HdeD"/>
</dbReference>
<name>A0A0R1X6P7_9LACO</name>
<dbReference type="AlphaFoldDB" id="A0A0R1X6P7"/>
<dbReference type="Pfam" id="PF03729">
    <property type="entry name" value="DUF308"/>
    <property type="match status" value="2"/>
</dbReference>
<dbReference type="PANTHER" id="PTHR34989:SF1">
    <property type="entry name" value="PROTEIN HDED"/>
    <property type="match status" value="1"/>
</dbReference>
<comment type="caution">
    <text evidence="2">The sequence shown here is derived from an EMBL/GenBank/DDBJ whole genome shotgun (WGS) entry which is preliminary data.</text>
</comment>
<feature type="transmembrane region" description="Helical" evidence="1">
    <location>
        <begin position="93"/>
        <end position="112"/>
    </location>
</feature>
<keyword evidence="1" id="KW-0812">Transmembrane</keyword>
<gene>
    <name evidence="2" type="ORF">FD32_GL000826</name>
</gene>
<proteinExistence type="predicted"/>
<dbReference type="Proteomes" id="UP000051412">
    <property type="component" value="Unassembled WGS sequence"/>
</dbReference>
<dbReference type="GO" id="GO:0005886">
    <property type="term" value="C:plasma membrane"/>
    <property type="evidence" value="ECO:0007669"/>
    <property type="project" value="TreeGrafter"/>
</dbReference>
<evidence type="ECO:0000313" key="2">
    <source>
        <dbReference type="EMBL" id="KRM25421.1"/>
    </source>
</evidence>
<accession>A0A0R1X6P7</accession>
<feature type="transmembrane region" description="Helical" evidence="1">
    <location>
        <begin position="35"/>
        <end position="56"/>
    </location>
</feature>
<sequence length="174" mass="19827">MFNEHQKRFDWFSLILGILFVIAGFASFMHPDKTLHFLSILVGIAFIFRGIYELWFRKFIDVTLNEHSGWIAFAAILDIILGVIVLVYPNWGILYLAILFAIWFIIDAIIQIKAAGLFKEFHRGYATLLIILGSVSVALGVILLFSPMLSALTIVWLVSTMLLFFGIMHIIQAF</sequence>
<keyword evidence="3" id="KW-1185">Reference proteome</keyword>
<keyword evidence="1" id="KW-0472">Membrane</keyword>
<evidence type="ECO:0000256" key="1">
    <source>
        <dbReference type="SAM" id="Phobius"/>
    </source>
</evidence>